<gene>
    <name evidence="1" type="ORF">SPELUC_LOCUS15760</name>
</gene>
<evidence type="ECO:0000313" key="1">
    <source>
        <dbReference type="EMBL" id="CAG8770673.1"/>
    </source>
</evidence>
<keyword evidence="2" id="KW-1185">Reference proteome</keyword>
<feature type="non-terminal residue" evidence="1">
    <location>
        <position position="1"/>
    </location>
</feature>
<name>A0ACA9QZ90_9GLOM</name>
<sequence length="39" mass="4406">IKMCPFSVIVRPAEEKRYSDGTDVAGIERYLRASFASIE</sequence>
<organism evidence="1 2">
    <name type="scientific">Cetraspora pellucida</name>
    <dbReference type="NCBI Taxonomy" id="1433469"/>
    <lineage>
        <taxon>Eukaryota</taxon>
        <taxon>Fungi</taxon>
        <taxon>Fungi incertae sedis</taxon>
        <taxon>Mucoromycota</taxon>
        <taxon>Glomeromycotina</taxon>
        <taxon>Glomeromycetes</taxon>
        <taxon>Diversisporales</taxon>
        <taxon>Gigasporaceae</taxon>
        <taxon>Cetraspora</taxon>
    </lineage>
</organism>
<dbReference type="EMBL" id="CAJVPW010053812">
    <property type="protein sequence ID" value="CAG8770673.1"/>
    <property type="molecule type" value="Genomic_DNA"/>
</dbReference>
<reference evidence="1" key="1">
    <citation type="submission" date="2021-06" db="EMBL/GenBank/DDBJ databases">
        <authorList>
            <person name="Kallberg Y."/>
            <person name="Tangrot J."/>
            <person name="Rosling A."/>
        </authorList>
    </citation>
    <scope>NUCLEOTIDE SEQUENCE</scope>
    <source>
        <strain evidence="1">28 12/20/2015</strain>
    </source>
</reference>
<accession>A0ACA9QZ90</accession>
<proteinExistence type="predicted"/>
<evidence type="ECO:0000313" key="2">
    <source>
        <dbReference type="Proteomes" id="UP000789366"/>
    </source>
</evidence>
<protein>
    <submittedName>
        <fullName evidence="1">2976_t:CDS:1</fullName>
    </submittedName>
</protein>
<comment type="caution">
    <text evidence="1">The sequence shown here is derived from an EMBL/GenBank/DDBJ whole genome shotgun (WGS) entry which is preliminary data.</text>
</comment>
<dbReference type="Proteomes" id="UP000789366">
    <property type="component" value="Unassembled WGS sequence"/>
</dbReference>